<keyword evidence="8" id="KW-0966">Cell projection</keyword>
<comment type="function">
    <text evidence="5">Required for morphogenesis and for the elongation of the flagellar filament by facilitating polymerization of the flagellin monomers at the tip of growing filament. Forms a capping structure, which prevents flagellin subunits (transported through the central channel of the flagellum) from leaking out without polymerization at the distal end.</text>
</comment>
<dbReference type="PANTHER" id="PTHR30288:SF0">
    <property type="entry name" value="FLAGELLAR HOOK-ASSOCIATED PROTEIN 2"/>
    <property type="match status" value="1"/>
</dbReference>
<evidence type="ECO:0000259" key="7">
    <source>
        <dbReference type="Pfam" id="PF07195"/>
    </source>
</evidence>
<keyword evidence="8" id="KW-0969">Cilium</keyword>
<dbReference type="RefSeq" id="WP_115659267.1">
    <property type="nucleotide sequence ID" value="NZ_UGHD01000002.1"/>
</dbReference>
<accession>A0A377HHT8</accession>
<comment type="subunit">
    <text evidence="2 5">Homopentamer.</text>
</comment>
<feature type="domain" description="Flagellar hook-associated protein 2 N-terminal" evidence="6">
    <location>
        <begin position="8"/>
        <end position="105"/>
    </location>
</feature>
<evidence type="ECO:0000256" key="5">
    <source>
        <dbReference type="RuleBase" id="RU362066"/>
    </source>
</evidence>
<keyword evidence="5" id="KW-0964">Secreted</keyword>
<comment type="similarity">
    <text evidence="1 5">Belongs to the FliD family.</text>
</comment>
<evidence type="ECO:0000256" key="2">
    <source>
        <dbReference type="ARBA" id="ARBA00011255"/>
    </source>
</evidence>
<gene>
    <name evidence="8" type="primary">fliD_1</name>
    <name evidence="8" type="ORF">NCTC11645_00153</name>
</gene>
<dbReference type="GO" id="GO:0071973">
    <property type="term" value="P:bacterial-type flagellum-dependent cell motility"/>
    <property type="evidence" value="ECO:0007669"/>
    <property type="project" value="TreeGrafter"/>
</dbReference>
<dbReference type="STRING" id="673.AL542_08845"/>
<keyword evidence="8" id="KW-0282">Flagellum</keyword>
<dbReference type="Proteomes" id="UP000254512">
    <property type="component" value="Unassembled WGS sequence"/>
</dbReference>
<evidence type="ECO:0000256" key="4">
    <source>
        <dbReference type="ARBA" id="ARBA00023143"/>
    </source>
</evidence>
<dbReference type="AlphaFoldDB" id="A0A377HHT8"/>
<protein>
    <recommendedName>
        <fullName evidence="5">Flagellar hook-associated protein 2</fullName>
        <shortName evidence="5">HAP2</shortName>
    </recommendedName>
    <alternativeName>
        <fullName evidence="5">Flagellar cap protein</fullName>
    </alternativeName>
</protein>
<dbReference type="PANTHER" id="PTHR30288">
    <property type="entry name" value="FLAGELLAR CAP/ASSEMBLY PROTEIN FLID"/>
    <property type="match status" value="1"/>
</dbReference>
<sequence length="520" mass="56691">MLMTGLGSGIDYEAMIQAIVAAERAPVENQLNRQEGMNTAEMDALKEIQGALNSFRNTVEDLNAYTELNKLKAELSNTDVMGVAVSGGAVSGEYNFDVTQLAQAARDKVLTMKKGSYLTTGEVEFTTDKGTVSVDIAALATELKTKEESKKAQYRTDTLTEVAKEHNIDTTKDGWETEAEAKLAEDEEAKASFDARIKEYDQNIARYRDKGVTAEELQGAINRHENADGAKVTLVQTGDQLTMVLNAKDTGVANAVKKLSVTGVTAKDDTGNGVAVSDLGVQLQAAQDAVVKFGNMELTSPTNKMENVIDGITLTLKETGTVNVNIQRDEDGVKETVKTFIDSYNKVVETVNTYTKSSEEMAAALSGDAATRSMISRLRSVISDQYASSTLGTLSQLGITTKMDGTLELESDKFDKAMEDNFDEIAKLFMGDPASSVPEKQTGIMGSMLTVLDDYHKNGGLFDVRIDRLDADNQRLQEEREALDARMEAKALSLRDYYAKMDSQIAQMNQTQSMLISMLM</sequence>
<evidence type="ECO:0000313" key="9">
    <source>
        <dbReference type="Proteomes" id="UP000254512"/>
    </source>
</evidence>
<dbReference type="Pfam" id="PF07195">
    <property type="entry name" value="FliD_C"/>
    <property type="match status" value="1"/>
</dbReference>
<evidence type="ECO:0000256" key="1">
    <source>
        <dbReference type="ARBA" id="ARBA00009764"/>
    </source>
</evidence>
<dbReference type="GO" id="GO:0005576">
    <property type="term" value="C:extracellular region"/>
    <property type="evidence" value="ECO:0007669"/>
    <property type="project" value="UniProtKB-SubCell"/>
</dbReference>
<proteinExistence type="inferred from homology"/>
<dbReference type="GO" id="GO:0007155">
    <property type="term" value="P:cell adhesion"/>
    <property type="evidence" value="ECO:0007669"/>
    <property type="project" value="InterPro"/>
</dbReference>
<dbReference type="EMBL" id="UGHD01000002">
    <property type="protein sequence ID" value="STO55851.1"/>
    <property type="molecule type" value="Genomic_DNA"/>
</dbReference>
<name>A0A377HHT8_GRIHO</name>
<feature type="coiled-coil region" evidence="5">
    <location>
        <begin position="466"/>
        <end position="493"/>
    </location>
</feature>
<comment type="subcellular location">
    <subcellularLocation>
        <location evidence="5">Secreted</location>
    </subcellularLocation>
    <subcellularLocation>
        <location evidence="5">Bacterial flagellum</location>
    </subcellularLocation>
</comment>
<reference evidence="8 9" key="1">
    <citation type="submission" date="2018-06" db="EMBL/GenBank/DDBJ databases">
        <authorList>
            <consortium name="Pathogen Informatics"/>
            <person name="Doyle S."/>
        </authorList>
    </citation>
    <scope>NUCLEOTIDE SEQUENCE [LARGE SCALE GENOMIC DNA]</scope>
    <source>
        <strain evidence="8 9">NCTC11645</strain>
    </source>
</reference>
<dbReference type="InterPro" id="IPR003481">
    <property type="entry name" value="FliD_N"/>
</dbReference>
<evidence type="ECO:0000256" key="3">
    <source>
        <dbReference type="ARBA" id="ARBA00023054"/>
    </source>
</evidence>
<dbReference type="Pfam" id="PF02465">
    <property type="entry name" value="FliD_N"/>
    <property type="match status" value="1"/>
</dbReference>
<dbReference type="GO" id="GO:0009424">
    <property type="term" value="C:bacterial-type flagellum hook"/>
    <property type="evidence" value="ECO:0007669"/>
    <property type="project" value="UniProtKB-UniRule"/>
</dbReference>
<organism evidence="8 9">
    <name type="scientific">Grimontia hollisae</name>
    <name type="common">Vibrio hollisae</name>
    <dbReference type="NCBI Taxonomy" id="673"/>
    <lineage>
        <taxon>Bacteria</taxon>
        <taxon>Pseudomonadati</taxon>
        <taxon>Pseudomonadota</taxon>
        <taxon>Gammaproteobacteria</taxon>
        <taxon>Vibrionales</taxon>
        <taxon>Vibrionaceae</taxon>
        <taxon>Grimontia</taxon>
    </lineage>
</organism>
<dbReference type="InterPro" id="IPR040026">
    <property type="entry name" value="FliD"/>
</dbReference>
<evidence type="ECO:0000259" key="6">
    <source>
        <dbReference type="Pfam" id="PF02465"/>
    </source>
</evidence>
<keyword evidence="3 5" id="KW-0175">Coiled coil</keyword>
<dbReference type="GO" id="GO:0009421">
    <property type="term" value="C:bacterial-type flagellum filament cap"/>
    <property type="evidence" value="ECO:0007669"/>
    <property type="project" value="InterPro"/>
</dbReference>
<evidence type="ECO:0000313" key="8">
    <source>
        <dbReference type="EMBL" id="STO55851.1"/>
    </source>
</evidence>
<dbReference type="InterPro" id="IPR010809">
    <property type="entry name" value="FliD_C"/>
</dbReference>
<feature type="domain" description="Flagellar hook-associated protein 2 C-terminal" evidence="7">
    <location>
        <begin position="286"/>
        <end position="510"/>
    </location>
</feature>
<feature type="coiled-coil region" evidence="5">
    <location>
        <begin position="183"/>
        <end position="210"/>
    </location>
</feature>
<keyword evidence="4 5" id="KW-0975">Bacterial flagellum</keyword>